<dbReference type="Pfam" id="PF13618">
    <property type="entry name" value="Gluconate_2-dh3"/>
    <property type="match status" value="1"/>
</dbReference>
<sequence length="193" mass="20442">MRLTRRDALAVLAGLGLVSGGAALVETFDPPTADGQRESANVDTVATMVAAGEVVYPNGVEGVDEFVETYVLGRASDDDRESGFSETAADLDAVARDWHDAPFAELDAETRDTLLRQLGTPTADPVPDGTLSERIRFHVVNELLYAFYASPTGGELVGIENPIGYGGGTESYRRASMDERAVDGGVSDEVDDA</sequence>
<dbReference type="EC" id="1.-.-.-" evidence="1"/>
<evidence type="ECO:0000313" key="2">
    <source>
        <dbReference type="Proteomes" id="UP001596481"/>
    </source>
</evidence>
<reference evidence="1 2" key="1">
    <citation type="journal article" date="2019" name="Int. J. Syst. Evol. Microbiol.">
        <title>The Global Catalogue of Microorganisms (GCM) 10K type strain sequencing project: providing services to taxonomists for standard genome sequencing and annotation.</title>
        <authorList>
            <consortium name="The Broad Institute Genomics Platform"/>
            <consortium name="The Broad Institute Genome Sequencing Center for Infectious Disease"/>
            <person name="Wu L."/>
            <person name="Ma J."/>
        </authorList>
    </citation>
    <scope>NUCLEOTIDE SEQUENCE [LARGE SCALE GENOMIC DNA]</scope>
    <source>
        <strain evidence="1 2">DSM 29988</strain>
    </source>
</reference>
<name>A0ABD5ZF14_9EURY</name>
<comment type="caution">
    <text evidence="1">The sequence shown here is derived from an EMBL/GenBank/DDBJ whole genome shotgun (WGS) entry which is preliminary data.</text>
</comment>
<keyword evidence="1" id="KW-0560">Oxidoreductase</keyword>
<proteinExistence type="predicted"/>
<dbReference type="InterPro" id="IPR027056">
    <property type="entry name" value="Gluconate_2DH_su3"/>
</dbReference>
<organism evidence="1 2">
    <name type="scientific">Haloferax namakaokahaiae</name>
    <dbReference type="NCBI Taxonomy" id="1748331"/>
    <lineage>
        <taxon>Archaea</taxon>
        <taxon>Methanobacteriati</taxon>
        <taxon>Methanobacteriota</taxon>
        <taxon>Stenosarchaea group</taxon>
        <taxon>Halobacteria</taxon>
        <taxon>Halobacteriales</taxon>
        <taxon>Haloferacaceae</taxon>
        <taxon>Haloferax</taxon>
    </lineage>
</organism>
<dbReference type="RefSeq" id="WP_390223159.1">
    <property type="nucleotide sequence ID" value="NZ_JBHTAA010000005.1"/>
</dbReference>
<dbReference type="Proteomes" id="UP001596481">
    <property type="component" value="Unassembled WGS sequence"/>
</dbReference>
<accession>A0ABD5ZF14</accession>
<dbReference type="AlphaFoldDB" id="A0ABD5ZF14"/>
<keyword evidence="2" id="KW-1185">Reference proteome</keyword>
<dbReference type="GO" id="GO:0016491">
    <property type="term" value="F:oxidoreductase activity"/>
    <property type="evidence" value="ECO:0007669"/>
    <property type="project" value="UniProtKB-KW"/>
</dbReference>
<protein>
    <submittedName>
        <fullName evidence="1">Gluconate 2-dehydrogenase subunit 3 family protein</fullName>
        <ecNumber evidence="1">1.-.-.-</ecNumber>
    </submittedName>
</protein>
<evidence type="ECO:0000313" key="1">
    <source>
        <dbReference type="EMBL" id="MFC7203825.1"/>
    </source>
</evidence>
<gene>
    <name evidence="1" type="ORF">ACFQJC_09875</name>
</gene>
<dbReference type="EMBL" id="JBHTAA010000005">
    <property type="protein sequence ID" value="MFC7203825.1"/>
    <property type="molecule type" value="Genomic_DNA"/>
</dbReference>